<dbReference type="InterPro" id="IPR029056">
    <property type="entry name" value="Ribokinase-like"/>
</dbReference>
<dbReference type="OrthoDB" id="9813569at2"/>
<evidence type="ECO:0000313" key="6">
    <source>
        <dbReference type="Proteomes" id="UP000240912"/>
    </source>
</evidence>
<dbReference type="SUPFAM" id="SSF53613">
    <property type="entry name" value="Ribokinase-like"/>
    <property type="match status" value="1"/>
</dbReference>
<evidence type="ECO:0000256" key="2">
    <source>
        <dbReference type="ARBA" id="ARBA00022679"/>
    </source>
</evidence>
<dbReference type="RefSeq" id="WP_107216113.1">
    <property type="nucleotide sequence ID" value="NZ_KZ686269.1"/>
</dbReference>
<keyword evidence="3 5" id="KW-0418">Kinase</keyword>
<reference evidence="5 6" key="1">
    <citation type="submission" date="2018-03" db="EMBL/GenBank/DDBJ databases">
        <authorList>
            <person name="Keele B.F."/>
        </authorList>
    </citation>
    <scope>NUCLEOTIDE SEQUENCE [LARGE SCALE GENOMIC DNA]</scope>
    <source>
        <strain evidence="5 6">YL28-9</strain>
    </source>
</reference>
<name>A0A2T3HN58_9SPHI</name>
<sequence>MSQEEHILIFGELLLRFSSTGQAFIKDENLARVFVGGAEANAAASLGRWGVPCAYLSRIPDNALAAQALAELERRGVDTSHVLRGGDRLGQYFLLSADGLSKGEVVYDRKYSSFSDLRPGMIDWETVLRSYTRFHWTALTPALNPHMAGVCAEALQTARKLGLSISVDLNYRNRLWDFGKEPIEVMPELVSQCDVVMGNIWAAGKMLGIAVSDGLERSTPPVVYREEAARSAALLMGAFPNCRHVAYTFRFMDNPAHNLFYGTYHQKNGNFNSAVYETTSVVDRIGSGDAFMAGLLFALCTGKTGQEVIDLATAAGYKKLFVAGDFGDGAI</sequence>
<comment type="similarity">
    <text evidence="1">Belongs to the carbohydrate kinase PfkB family.</text>
</comment>
<dbReference type="Pfam" id="PF00294">
    <property type="entry name" value="PfkB"/>
    <property type="match status" value="2"/>
</dbReference>
<keyword evidence="2" id="KW-0808">Transferase</keyword>
<dbReference type="CDD" id="cd01166">
    <property type="entry name" value="KdgK"/>
    <property type="match status" value="1"/>
</dbReference>
<dbReference type="InterPro" id="IPR011611">
    <property type="entry name" value="PfkB_dom"/>
</dbReference>
<keyword evidence="6" id="KW-1185">Reference proteome</keyword>
<proteinExistence type="inferred from homology"/>
<comment type="caution">
    <text evidence="5">The sequence shown here is derived from an EMBL/GenBank/DDBJ whole genome shotgun (WGS) entry which is preliminary data.</text>
</comment>
<dbReference type="EMBL" id="PYLS01000005">
    <property type="protein sequence ID" value="PST83847.1"/>
    <property type="molecule type" value="Genomic_DNA"/>
</dbReference>
<evidence type="ECO:0000259" key="4">
    <source>
        <dbReference type="Pfam" id="PF00294"/>
    </source>
</evidence>
<dbReference type="Gene3D" id="3.40.1190.20">
    <property type="match status" value="1"/>
</dbReference>
<dbReference type="PANTHER" id="PTHR43320">
    <property type="entry name" value="SUGAR KINASE"/>
    <property type="match status" value="1"/>
</dbReference>
<evidence type="ECO:0000256" key="3">
    <source>
        <dbReference type="ARBA" id="ARBA00022777"/>
    </source>
</evidence>
<protein>
    <submittedName>
        <fullName evidence="5">Carbohydrate kinase</fullName>
    </submittedName>
</protein>
<dbReference type="Proteomes" id="UP000240912">
    <property type="component" value="Unassembled WGS sequence"/>
</dbReference>
<gene>
    <name evidence="5" type="ORF">C7T94_12830</name>
</gene>
<organism evidence="5 6">
    <name type="scientific">Pedobacter yulinensis</name>
    <dbReference type="NCBI Taxonomy" id="2126353"/>
    <lineage>
        <taxon>Bacteria</taxon>
        <taxon>Pseudomonadati</taxon>
        <taxon>Bacteroidota</taxon>
        <taxon>Sphingobacteriia</taxon>
        <taxon>Sphingobacteriales</taxon>
        <taxon>Sphingobacteriaceae</taxon>
        <taxon>Pedobacter</taxon>
    </lineage>
</organism>
<dbReference type="AlphaFoldDB" id="A0A2T3HN58"/>
<evidence type="ECO:0000313" key="5">
    <source>
        <dbReference type="EMBL" id="PST83847.1"/>
    </source>
</evidence>
<dbReference type="GO" id="GO:0016301">
    <property type="term" value="F:kinase activity"/>
    <property type="evidence" value="ECO:0007669"/>
    <property type="project" value="UniProtKB-KW"/>
</dbReference>
<dbReference type="PANTHER" id="PTHR43320:SF2">
    <property type="entry name" value="2-DEHYDRO-3-DEOXYGLUCONOKINASE_2-DEHYDRO-3-DEOXYGALACTONOKINASE"/>
    <property type="match status" value="1"/>
</dbReference>
<accession>A0A2T3HN58</accession>
<evidence type="ECO:0000256" key="1">
    <source>
        <dbReference type="ARBA" id="ARBA00010688"/>
    </source>
</evidence>
<feature type="domain" description="Carbohydrate kinase PfkB" evidence="4">
    <location>
        <begin position="32"/>
        <end position="210"/>
    </location>
</feature>
<dbReference type="InterPro" id="IPR052700">
    <property type="entry name" value="Carb_kinase_PfkB-like"/>
</dbReference>
<feature type="domain" description="Carbohydrate kinase PfkB" evidence="4">
    <location>
        <begin position="277"/>
        <end position="316"/>
    </location>
</feature>